<evidence type="ECO:0000313" key="1">
    <source>
        <dbReference type="EMBL" id="KAK7410249.1"/>
    </source>
</evidence>
<keyword evidence="2" id="KW-1185">Reference proteome</keyword>
<reference evidence="1 2" key="1">
    <citation type="submission" date="2024-01" db="EMBL/GenBank/DDBJ databases">
        <title>The genomes of 5 underutilized Papilionoideae crops provide insights into root nodulation and disease resistanc.</title>
        <authorList>
            <person name="Jiang F."/>
        </authorList>
    </citation>
    <scope>NUCLEOTIDE SEQUENCE [LARGE SCALE GENOMIC DNA]</scope>
    <source>
        <strain evidence="1">DUOXIRENSHENG_FW03</strain>
        <tissue evidence="1">Leaves</tissue>
    </source>
</reference>
<comment type="caution">
    <text evidence="1">The sequence shown here is derived from an EMBL/GenBank/DDBJ whole genome shotgun (WGS) entry which is preliminary data.</text>
</comment>
<accession>A0AAN9XV94</accession>
<sequence>MKQVWKVKQVQEKNGMDVEEWTKFSFLVENDSLEVLAGCYIAHVKSSNIIFSIKQRLSQERVNSLSIIPMGRDMMLLKLIPGEDLAELVKDVEGVQINDVSFEVRVEEEIFTPMSGFVSDYQNHLKEGVVPDSSNDGSKWWSERGSSDCQSFLFNG</sequence>
<dbReference type="Proteomes" id="UP001386955">
    <property type="component" value="Unassembled WGS sequence"/>
</dbReference>
<proteinExistence type="predicted"/>
<evidence type="ECO:0000313" key="2">
    <source>
        <dbReference type="Proteomes" id="UP001386955"/>
    </source>
</evidence>
<dbReference type="EMBL" id="JAYMYS010000001">
    <property type="protein sequence ID" value="KAK7410249.1"/>
    <property type="molecule type" value="Genomic_DNA"/>
</dbReference>
<name>A0AAN9XV94_PSOTE</name>
<protein>
    <submittedName>
        <fullName evidence="1">Uncharacterized protein</fullName>
    </submittedName>
</protein>
<gene>
    <name evidence="1" type="ORF">VNO78_00881</name>
</gene>
<dbReference type="AlphaFoldDB" id="A0AAN9XV94"/>
<organism evidence="1 2">
    <name type="scientific">Psophocarpus tetragonolobus</name>
    <name type="common">Winged bean</name>
    <name type="synonym">Dolichos tetragonolobus</name>
    <dbReference type="NCBI Taxonomy" id="3891"/>
    <lineage>
        <taxon>Eukaryota</taxon>
        <taxon>Viridiplantae</taxon>
        <taxon>Streptophyta</taxon>
        <taxon>Embryophyta</taxon>
        <taxon>Tracheophyta</taxon>
        <taxon>Spermatophyta</taxon>
        <taxon>Magnoliopsida</taxon>
        <taxon>eudicotyledons</taxon>
        <taxon>Gunneridae</taxon>
        <taxon>Pentapetalae</taxon>
        <taxon>rosids</taxon>
        <taxon>fabids</taxon>
        <taxon>Fabales</taxon>
        <taxon>Fabaceae</taxon>
        <taxon>Papilionoideae</taxon>
        <taxon>50 kb inversion clade</taxon>
        <taxon>NPAAA clade</taxon>
        <taxon>indigoferoid/millettioid clade</taxon>
        <taxon>Phaseoleae</taxon>
        <taxon>Psophocarpus</taxon>
    </lineage>
</organism>